<name>A0A086A307_9FLAO</name>
<organism evidence="2 3">
    <name type="scientific">Chryseobacterium soli</name>
    <dbReference type="NCBI Taxonomy" id="445961"/>
    <lineage>
        <taxon>Bacteria</taxon>
        <taxon>Pseudomonadati</taxon>
        <taxon>Bacteroidota</taxon>
        <taxon>Flavobacteriia</taxon>
        <taxon>Flavobacteriales</taxon>
        <taxon>Weeksellaceae</taxon>
        <taxon>Chryseobacterium group</taxon>
        <taxon>Chryseobacterium</taxon>
    </lineage>
</organism>
<evidence type="ECO:0008006" key="4">
    <source>
        <dbReference type="Google" id="ProtNLM"/>
    </source>
</evidence>
<proteinExistence type="predicted"/>
<protein>
    <recommendedName>
        <fullName evidence="4">Helix-turn-helix domain-containing protein</fullName>
    </recommendedName>
</protein>
<dbReference type="eggNOG" id="ENOG5033UQC">
    <property type="taxonomic scope" value="Bacteria"/>
</dbReference>
<sequence length="225" mass="26208">MEKFEKLTKLNIKVSPAIISNPELSITEKLILALDYSFSGKKGYNILSHVAVGELLCLHKNTVGKCRKHLIESGYLAKDSEDKRKFILTDKLKNIEIPFVTGRDNRMIIVPFELYNHPDLQEGSKLLWGEYNSMSKNEKGYFQKRETTANKFNVSVDSITNWTKELEKYDFLEEYTIKSGYHTKQKIVRTKDLRKSRPTVDDFEDDFQNDSEDNSATDFFNKDHF</sequence>
<reference evidence="2 3" key="1">
    <citation type="submission" date="2014-07" db="EMBL/GenBank/DDBJ databases">
        <title>Genome of Chryseobacterium soli DSM 19298.</title>
        <authorList>
            <person name="Stropko S.J."/>
            <person name="Pipes S.E."/>
            <person name="Newman J."/>
        </authorList>
    </citation>
    <scope>NUCLEOTIDE SEQUENCE [LARGE SCALE GENOMIC DNA]</scope>
    <source>
        <strain evidence="2 3">DSM 19298</strain>
    </source>
</reference>
<dbReference type="AlphaFoldDB" id="A0A086A307"/>
<gene>
    <name evidence="2" type="ORF">IW15_18110</name>
</gene>
<keyword evidence="3" id="KW-1185">Reference proteome</keyword>
<evidence type="ECO:0000256" key="1">
    <source>
        <dbReference type="SAM" id="MobiDB-lite"/>
    </source>
</evidence>
<dbReference type="RefSeq" id="WP_034713945.1">
    <property type="nucleotide sequence ID" value="NZ_JPRH01000008.1"/>
</dbReference>
<evidence type="ECO:0000313" key="2">
    <source>
        <dbReference type="EMBL" id="KFF11071.1"/>
    </source>
</evidence>
<dbReference type="OrthoDB" id="1263495at2"/>
<accession>A0A086A307</accession>
<dbReference type="EMBL" id="JPRH01000008">
    <property type="protein sequence ID" value="KFF11071.1"/>
    <property type="molecule type" value="Genomic_DNA"/>
</dbReference>
<dbReference type="Proteomes" id="UP000028705">
    <property type="component" value="Unassembled WGS sequence"/>
</dbReference>
<feature type="compositionally biased region" description="Acidic residues" evidence="1">
    <location>
        <begin position="201"/>
        <end position="215"/>
    </location>
</feature>
<evidence type="ECO:0000313" key="3">
    <source>
        <dbReference type="Proteomes" id="UP000028705"/>
    </source>
</evidence>
<comment type="caution">
    <text evidence="2">The sequence shown here is derived from an EMBL/GenBank/DDBJ whole genome shotgun (WGS) entry which is preliminary data.</text>
</comment>
<feature type="region of interest" description="Disordered" evidence="1">
    <location>
        <begin position="199"/>
        <end position="225"/>
    </location>
</feature>